<sequence length="441" mass="49051">MKRGKWVALLSVVVSLSMFLAACSGSNQGGAPANSATGGQGSSQQEGKTTLRIAWWGSQYLHDTTQQAVKLYEEQNPGIKIEMEFADFNAYVDRLSTQAAGNNLPDVVNMGSFLSEYAERGLLHDLTEFVDSGVIDMSNVDPVVIANGTFSDQLAGISIGQNALSIFYDKELFEKANLSQPELGWTWDDYIEAARELKKQGLVEYGFTLATNRDLFDYYVRQRGYQWFNEQRNGLGFDDDQILIDYFQMLQSMVKEGIIPPPDVNLEYNATNNSMLVHGMAGMMVGAWSNTISDLNDSAQRPILMAPMPGPGEESGMYLKESQYWSIPKSSENKEEAAKFINFFNNSIEANAILAAGRGVPINSVVREEIRDKIDNSILLSFDYIELIASHSSPKNFNLPLTFQENVSIYTQIEEKVLFGAITPEEAAKEFRTRSEGVLSQ</sequence>
<keyword evidence="1" id="KW-0732">Signal</keyword>
<dbReference type="SUPFAM" id="SSF53850">
    <property type="entry name" value="Periplasmic binding protein-like II"/>
    <property type="match status" value="1"/>
</dbReference>
<dbReference type="InterPro" id="IPR050490">
    <property type="entry name" value="Bact_solute-bd_prot1"/>
</dbReference>
<evidence type="ECO:0000313" key="3">
    <source>
        <dbReference type="Proteomes" id="UP001596028"/>
    </source>
</evidence>
<gene>
    <name evidence="2" type="ORF">ACFO3S_23345</name>
</gene>
<dbReference type="EMBL" id="JBHSEP010000023">
    <property type="protein sequence ID" value="MFC4601198.1"/>
    <property type="molecule type" value="Genomic_DNA"/>
</dbReference>
<reference evidence="3" key="1">
    <citation type="journal article" date="2019" name="Int. J. Syst. Evol. Microbiol.">
        <title>The Global Catalogue of Microorganisms (GCM) 10K type strain sequencing project: providing services to taxonomists for standard genome sequencing and annotation.</title>
        <authorList>
            <consortium name="The Broad Institute Genomics Platform"/>
            <consortium name="The Broad Institute Genome Sequencing Center for Infectious Disease"/>
            <person name="Wu L."/>
            <person name="Ma J."/>
        </authorList>
    </citation>
    <scope>NUCLEOTIDE SEQUENCE [LARGE SCALE GENOMIC DNA]</scope>
    <source>
        <strain evidence="3">CCUG 49571</strain>
    </source>
</reference>
<feature type="signal peptide" evidence="1">
    <location>
        <begin position="1"/>
        <end position="22"/>
    </location>
</feature>
<name>A0ABV9FIW4_9BACL</name>
<protein>
    <submittedName>
        <fullName evidence="2">ABC transporter substrate-binding protein</fullName>
    </submittedName>
</protein>
<dbReference type="PROSITE" id="PS51257">
    <property type="entry name" value="PROKAR_LIPOPROTEIN"/>
    <property type="match status" value="1"/>
</dbReference>
<dbReference type="Pfam" id="PF01547">
    <property type="entry name" value="SBP_bac_1"/>
    <property type="match status" value="1"/>
</dbReference>
<feature type="chain" id="PRO_5046949800" evidence="1">
    <location>
        <begin position="23"/>
        <end position="441"/>
    </location>
</feature>
<dbReference type="RefSeq" id="WP_378100958.1">
    <property type="nucleotide sequence ID" value="NZ_JBHSEP010000023.1"/>
</dbReference>
<organism evidence="2 3">
    <name type="scientific">Cohnella hongkongensis</name>
    <dbReference type="NCBI Taxonomy" id="178337"/>
    <lineage>
        <taxon>Bacteria</taxon>
        <taxon>Bacillati</taxon>
        <taxon>Bacillota</taxon>
        <taxon>Bacilli</taxon>
        <taxon>Bacillales</taxon>
        <taxon>Paenibacillaceae</taxon>
        <taxon>Cohnella</taxon>
    </lineage>
</organism>
<dbReference type="Gene3D" id="3.40.190.10">
    <property type="entry name" value="Periplasmic binding protein-like II"/>
    <property type="match status" value="2"/>
</dbReference>
<dbReference type="CDD" id="cd13585">
    <property type="entry name" value="PBP2_TMBP_like"/>
    <property type="match status" value="1"/>
</dbReference>
<dbReference type="PANTHER" id="PTHR43649:SF11">
    <property type="entry name" value="ABC TRANSPORTER SUBSTRATE-BINDING PROTEIN YESO-RELATED"/>
    <property type="match status" value="1"/>
</dbReference>
<proteinExistence type="predicted"/>
<comment type="caution">
    <text evidence="2">The sequence shown here is derived from an EMBL/GenBank/DDBJ whole genome shotgun (WGS) entry which is preliminary data.</text>
</comment>
<accession>A0ABV9FIW4</accession>
<dbReference type="InterPro" id="IPR006059">
    <property type="entry name" value="SBP"/>
</dbReference>
<evidence type="ECO:0000313" key="2">
    <source>
        <dbReference type="EMBL" id="MFC4601198.1"/>
    </source>
</evidence>
<evidence type="ECO:0000256" key="1">
    <source>
        <dbReference type="SAM" id="SignalP"/>
    </source>
</evidence>
<dbReference type="PANTHER" id="PTHR43649">
    <property type="entry name" value="ARABINOSE-BINDING PROTEIN-RELATED"/>
    <property type="match status" value="1"/>
</dbReference>
<dbReference type="Proteomes" id="UP001596028">
    <property type="component" value="Unassembled WGS sequence"/>
</dbReference>
<keyword evidence="3" id="KW-1185">Reference proteome</keyword>